<dbReference type="EMBL" id="AP024086">
    <property type="protein sequence ID" value="BCL63116.1"/>
    <property type="molecule type" value="Genomic_DNA"/>
</dbReference>
<dbReference type="InterPro" id="IPR006640">
    <property type="entry name" value="SprT-like_domain"/>
</dbReference>
<dbReference type="Pfam" id="PF10979">
    <property type="entry name" value="DUF2786"/>
    <property type="match status" value="1"/>
</dbReference>
<proteinExistence type="predicted"/>
<feature type="domain" description="DUF2786" evidence="2">
    <location>
        <begin position="136"/>
        <end position="172"/>
    </location>
</feature>
<feature type="domain" description="SprT-like" evidence="1">
    <location>
        <begin position="36"/>
        <end position="101"/>
    </location>
</feature>
<organism evidence="4 5">
    <name type="scientific">Desulfomarina profundi</name>
    <dbReference type="NCBI Taxonomy" id="2772557"/>
    <lineage>
        <taxon>Bacteria</taxon>
        <taxon>Pseudomonadati</taxon>
        <taxon>Thermodesulfobacteriota</taxon>
        <taxon>Desulfobulbia</taxon>
        <taxon>Desulfobulbales</taxon>
        <taxon>Desulfobulbaceae</taxon>
        <taxon>Desulfomarina</taxon>
    </lineage>
</organism>
<evidence type="ECO:0000259" key="2">
    <source>
        <dbReference type="Pfam" id="PF10979"/>
    </source>
</evidence>
<dbReference type="InterPro" id="IPR055592">
    <property type="entry name" value="DUF7168"/>
</dbReference>
<dbReference type="RefSeq" id="WP_228855401.1">
    <property type="nucleotide sequence ID" value="NZ_AP024086.1"/>
</dbReference>
<keyword evidence="5" id="KW-1185">Reference proteome</keyword>
<feature type="domain" description="DUF7168" evidence="3">
    <location>
        <begin position="189"/>
        <end position="304"/>
    </location>
</feature>
<dbReference type="Pfam" id="PF10263">
    <property type="entry name" value="SprT-like"/>
    <property type="match status" value="1"/>
</dbReference>
<dbReference type="GO" id="GO:0006950">
    <property type="term" value="P:response to stress"/>
    <property type="evidence" value="ECO:0007669"/>
    <property type="project" value="UniProtKB-ARBA"/>
</dbReference>
<dbReference type="KEGG" id="dbk:DGMP_38090"/>
<dbReference type="Pfam" id="PF23771">
    <property type="entry name" value="DUF7168"/>
    <property type="match status" value="1"/>
</dbReference>
<evidence type="ECO:0000259" key="3">
    <source>
        <dbReference type="Pfam" id="PF23771"/>
    </source>
</evidence>
<dbReference type="AlphaFoldDB" id="A0A8D5FXD4"/>
<dbReference type="InterPro" id="IPR024498">
    <property type="entry name" value="DUF2786"/>
</dbReference>
<evidence type="ECO:0000313" key="4">
    <source>
        <dbReference type="EMBL" id="BCL63116.1"/>
    </source>
</evidence>
<evidence type="ECO:0000313" key="5">
    <source>
        <dbReference type="Proteomes" id="UP000826725"/>
    </source>
</evidence>
<name>A0A8D5FXD4_9BACT</name>
<gene>
    <name evidence="4" type="ORF">DGMP_38090</name>
</gene>
<evidence type="ECO:0000259" key="1">
    <source>
        <dbReference type="Pfam" id="PF10263"/>
    </source>
</evidence>
<accession>A0A8D5FXD4</accession>
<reference evidence="4" key="1">
    <citation type="submission" date="2020-09" db="EMBL/GenBank/DDBJ databases">
        <title>Desulfogranum mesoprofundum gen. nov., sp. nov., a novel mesophilic, sulfate-reducing chemolithoautotroph isolated from a deep-sea hydrothermal vent chimney in the Suiyo Seamount.</title>
        <authorList>
            <person name="Hashimoto Y."/>
            <person name="Nakagawa S."/>
        </authorList>
    </citation>
    <scope>NUCLEOTIDE SEQUENCE</scope>
    <source>
        <strain evidence="4">KT2</strain>
    </source>
</reference>
<dbReference type="Proteomes" id="UP000826725">
    <property type="component" value="Chromosome"/>
</dbReference>
<sequence length="374" mass="42710">MNVGKYRPFWCDQLLMEYDNNLWSYNIDLRAPILEISESKGVMGSWNSATRTLTLSSHLISEYPWTVVQQVLKHEMAHQICSELLGSSETGHGADFFKACDLLGVEAEFRGPCSTIVELETSLEGKNTISGSGRKFIDKIEKLLALATSPNEHEAALAMEKATELIDKYGVSAFDLGRKQNFGYILINRKRKRIERYQRDICRILQDFFSVRVVMSTLYDPLLIDSHKVIELLGTKENVAVAEYCYYFLENKLESLWNHNRHRFRGQARREKNSYFLGLLAGFYKKLERSREQRKRRAEKGYHSGEMERILTVSKNELGRYVSARFPQLRRARRSGAKVYRNTYSEGVKTGGTITLAKGVSGDSVNSGRLVTGG</sequence>
<protein>
    <recommendedName>
        <fullName evidence="6">DUF2786 domain-containing protein</fullName>
    </recommendedName>
</protein>
<evidence type="ECO:0008006" key="6">
    <source>
        <dbReference type="Google" id="ProtNLM"/>
    </source>
</evidence>